<accession>X0SWQ9</accession>
<gene>
    <name evidence="1" type="ORF">S01H1_03820</name>
</gene>
<reference evidence="1" key="1">
    <citation type="journal article" date="2014" name="Front. Microbiol.">
        <title>High frequency of phylogenetically diverse reductive dehalogenase-homologous genes in deep subseafloor sedimentary metagenomes.</title>
        <authorList>
            <person name="Kawai M."/>
            <person name="Futagami T."/>
            <person name="Toyoda A."/>
            <person name="Takaki Y."/>
            <person name="Nishi S."/>
            <person name="Hori S."/>
            <person name="Arai W."/>
            <person name="Tsubouchi T."/>
            <person name="Morono Y."/>
            <person name="Uchiyama I."/>
            <person name="Ito T."/>
            <person name="Fujiyama A."/>
            <person name="Inagaki F."/>
            <person name="Takami H."/>
        </authorList>
    </citation>
    <scope>NUCLEOTIDE SEQUENCE</scope>
    <source>
        <strain evidence="1">Expedition CK06-06</strain>
    </source>
</reference>
<sequence length="114" mass="13679">MKQDYNFMIGQTDKEYVAEKIESGILFYPFSLNKMQREIILNKYMDNVMKEVIRNCETYAEKEIMGYVECITKGIIEGGEYSITGEDINEYKRNHPEIYNKKLKKKWWVKLIED</sequence>
<proteinExistence type="predicted"/>
<protein>
    <submittedName>
        <fullName evidence="1">Uncharacterized protein</fullName>
    </submittedName>
</protein>
<evidence type="ECO:0000313" key="1">
    <source>
        <dbReference type="EMBL" id="GAF80357.1"/>
    </source>
</evidence>
<organism evidence="1">
    <name type="scientific">marine sediment metagenome</name>
    <dbReference type="NCBI Taxonomy" id="412755"/>
    <lineage>
        <taxon>unclassified sequences</taxon>
        <taxon>metagenomes</taxon>
        <taxon>ecological metagenomes</taxon>
    </lineage>
</organism>
<name>X0SWQ9_9ZZZZ</name>
<dbReference type="EMBL" id="BARS01002049">
    <property type="protein sequence ID" value="GAF80357.1"/>
    <property type="molecule type" value="Genomic_DNA"/>
</dbReference>
<comment type="caution">
    <text evidence="1">The sequence shown here is derived from an EMBL/GenBank/DDBJ whole genome shotgun (WGS) entry which is preliminary data.</text>
</comment>
<dbReference type="AlphaFoldDB" id="X0SWQ9"/>